<keyword evidence="2" id="KW-1185">Reference proteome</keyword>
<organism evidence="1 2">
    <name type="scientific">Streptomyces tirandamycinicus</name>
    <dbReference type="NCBI Taxonomy" id="2174846"/>
    <lineage>
        <taxon>Bacteria</taxon>
        <taxon>Bacillati</taxon>
        <taxon>Actinomycetota</taxon>
        <taxon>Actinomycetes</taxon>
        <taxon>Kitasatosporales</taxon>
        <taxon>Streptomycetaceae</taxon>
        <taxon>Streptomyces</taxon>
    </lineage>
</organism>
<dbReference type="RefSeq" id="WP_108905685.1">
    <property type="nucleotide sequence ID" value="NZ_CP029188.1"/>
</dbReference>
<evidence type="ECO:0000313" key="2">
    <source>
        <dbReference type="Proteomes" id="UP000244900"/>
    </source>
</evidence>
<name>A0A2S1SPF3_9ACTN</name>
<gene>
    <name evidence="1" type="ORF">DDW44_05275</name>
</gene>
<dbReference type="Proteomes" id="UP000244900">
    <property type="component" value="Chromosome"/>
</dbReference>
<reference evidence="1 2" key="1">
    <citation type="submission" date="2018-05" db="EMBL/GenBank/DDBJ databases">
        <title>Complete genome sequence of sponge-derived Streptomyces sp. HNM0039.</title>
        <authorList>
            <person name="Huang X."/>
            <person name="Zhou S."/>
        </authorList>
    </citation>
    <scope>NUCLEOTIDE SEQUENCE [LARGE SCALE GENOMIC DNA]</scope>
    <source>
        <strain evidence="1 2">HNM0039</strain>
    </source>
</reference>
<dbReference type="KEGG" id="stir:DDW44_05275"/>
<dbReference type="AlphaFoldDB" id="A0A2S1SPF3"/>
<proteinExistence type="predicted"/>
<dbReference type="EMBL" id="CP029188">
    <property type="protein sequence ID" value="AWI28271.1"/>
    <property type="molecule type" value="Genomic_DNA"/>
</dbReference>
<dbReference type="OrthoDB" id="3215499at2"/>
<accession>A0A2S1SPF3</accession>
<evidence type="ECO:0000313" key="1">
    <source>
        <dbReference type="EMBL" id="AWI28271.1"/>
    </source>
</evidence>
<protein>
    <submittedName>
        <fullName evidence="1">Uncharacterized protein</fullName>
    </submittedName>
</protein>
<sequence length="170" mass="17817">MEKALGVVLTTGGLMVVVSGGAATAESSHAPHTGTSAALRQQPITMSDLTPGFTLAGSPNQVVFREGAVTLTVRTPDPDGYSVSVRADSAAMRPARGGNPDRIPVDRLAVRKTGTATFQPLSSSSAVTVHAQDTRSAPRGDNLSTDYRVSIPFVRSDTYRVILTYTATTR</sequence>